<evidence type="ECO:0000259" key="9">
    <source>
        <dbReference type="PROSITE" id="PS50202"/>
    </source>
</evidence>
<evidence type="ECO:0000256" key="7">
    <source>
        <dbReference type="SAM" id="MobiDB-lite"/>
    </source>
</evidence>
<dbReference type="PIRSF" id="PIRSF019693">
    <property type="entry name" value="VAMP-associated"/>
    <property type="match status" value="1"/>
</dbReference>
<evidence type="ECO:0000313" key="10">
    <source>
        <dbReference type="EMBL" id="GFR40759.1"/>
    </source>
</evidence>
<organism evidence="10 11">
    <name type="scientific">Astrephomene gubernaculifera</name>
    <dbReference type="NCBI Taxonomy" id="47775"/>
    <lineage>
        <taxon>Eukaryota</taxon>
        <taxon>Viridiplantae</taxon>
        <taxon>Chlorophyta</taxon>
        <taxon>core chlorophytes</taxon>
        <taxon>Chlorophyceae</taxon>
        <taxon>CS clade</taxon>
        <taxon>Chlamydomonadales</taxon>
        <taxon>Astrephomenaceae</taxon>
        <taxon>Astrephomene</taxon>
    </lineage>
</organism>
<sequence>MASPDVEVSPSDLRFRFQLNKQLLATITINNPSGQRVAFKIKTTAPKKYVVRPSSGVVEPRSNVSIQVVMQAQKEYAPENANCKDKFMVQTTPLGDTEQIDKDTFSKELRKDLKEYRLKVTIEGPAAPPSPVPEANEADDESAGAIRNAGPPAAPIQISTVSAPPPPPAPAAAPAPVSVPVPEAPAVDPRLRAALDNLTASTSENQQLKSQVDRLQRERDELRRQLDVFQLQQGARTAAPAAQPAAAAIAKPQLTMAYVLLVAVIAFLLGNFMRF</sequence>
<feature type="region of interest" description="Disordered" evidence="7">
    <location>
        <begin position="121"/>
        <end position="183"/>
    </location>
</feature>
<dbReference type="InterPro" id="IPR016763">
    <property type="entry name" value="VAP"/>
</dbReference>
<dbReference type="PANTHER" id="PTHR10809">
    <property type="entry name" value="VESICLE-ASSOCIATED MEMBRANE PROTEIN-ASSOCIATED PROTEIN"/>
    <property type="match status" value="1"/>
</dbReference>
<dbReference type="GO" id="GO:0090158">
    <property type="term" value="P:endoplasmic reticulum membrane organization"/>
    <property type="evidence" value="ECO:0007669"/>
    <property type="project" value="TreeGrafter"/>
</dbReference>
<accession>A0AAD3HGS3</accession>
<evidence type="ECO:0000256" key="3">
    <source>
        <dbReference type="ARBA" id="ARBA00022692"/>
    </source>
</evidence>
<evidence type="ECO:0000256" key="8">
    <source>
        <dbReference type="SAM" id="Phobius"/>
    </source>
</evidence>
<comment type="subcellular location">
    <subcellularLocation>
        <location evidence="1">Membrane</location>
        <topology evidence="1">Single-pass type IV membrane protein</topology>
    </subcellularLocation>
</comment>
<keyword evidence="3 8" id="KW-0812">Transmembrane</keyword>
<dbReference type="PANTHER" id="PTHR10809:SF6">
    <property type="entry name" value="AT11025P-RELATED"/>
    <property type="match status" value="1"/>
</dbReference>
<proteinExistence type="inferred from homology"/>
<keyword evidence="11" id="KW-1185">Reference proteome</keyword>
<dbReference type="InterPro" id="IPR013783">
    <property type="entry name" value="Ig-like_fold"/>
</dbReference>
<dbReference type="GO" id="GO:0061817">
    <property type="term" value="P:endoplasmic reticulum-plasma membrane tethering"/>
    <property type="evidence" value="ECO:0007669"/>
    <property type="project" value="TreeGrafter"/>
</dbReference>
<feature type="coiled-coil region" evidence="6">
    <location>
        <begin position="191"/>
        <end position="232"/>
    </location>
</feature>
<dbReference type="SUPFAM" id="SSF49354">
    <property type="entry name" value="PapD-like"/>
    <property type="match status" value="1"/>
</dbReference>
<comment type="caution">
    <text evidence="10">The sequence shown here is derived from an EMBL/GenBank/DDBJ whole genome shotgun (WGS) entry which is preliminary data.</text>
</comment>
<gene>
    <name evidence="10" type="ORF">Agub_g1371</name>
</gene>
<evidence type="ECO:0000256" key="5">
    <source>
        <dbReference type="ARBA" id="ARBA00023136"/>
    </source>
</evidence>
<dbReference type="Gene3D" id="2.60.40.10">
    <property type="entry name" value="Immunoglobulins"/>
    <property type="match status" value="1"/>
</dbReference>
<evidence type="ECO:0000256" key="2">
    <source>
        <dbReference type="ARBA" id="ARBA00008932"/>
    </source>
</evidence>
<keyword evidence="6" id="KW-0175">Coiled coil</keyword>
<evidence type="ECO:0000256" key="1">
    <source>
        <dbReference type="ARBA" id="ARBA00004211"/>
    </source>
</evidence>
<dbReference type="AlphaFoldDB" id="A0AAD3HGS3"/>
<feature type="domain" description="MSP" evidence="9">
    <location>
        <begin position="5"/>
        <end position="123"/>
    </location>
</feature>
<feature type="compositionally biased region" description="Pro residues" evidence="7">
    <location>
        <begin position="163"/>
        <end position="183"/>
    </location>
</feature>
<evidence type="ECO:0000256" key="6">
    <source>
        <dbReference type="SAM" id="Coils"/>
    </source>
</evidence>
<dbReference type="InterPro" id="IPR000535">
    <property type="entry name" value="MSP_dom"/>
</dbReference>
<dbReference type="GO" id="GO:0005789">
    <property type="term" value="C:endoplasmic reticulum membrane"/>
    <property type="evidence" value="ECO:0007669"/>
    <property type="project" value="InterPro"/>
</dbReference>
<comment type="similarity">
    <text evidence="2">Belongs to the VAMP-associated protein (VAP) (TC 9.B.17) family.</text>
</comment>
<dbReference type="EMBL" id="BMAR01000001">
    <property type="protein sequence ID" value="GFR40759.1"/>
    <property type="molecule type" value="Genomic_DNA"/>
</dbReference>
<dbReference type="Pfam" id="PF00635">
    <property type="entry name" value="Motile_Sperm"/>
    <property type="match status" value="1"/>
</dbReference>
<dbReference type="InterPro" id="IPR008962">
    <property type="entry name" value="PapD-like_sf"/>
</dbReference>
<reference evidence="10 11" key="1">
    <citation type="journal article" date="2021" name="Sci. Rep.">
        <title>Genome sequencing of the multicellular alga Astrephomene provides insights into convergent evolution of germ-soma differentiation.</title>
        <authorList>
            <person name="Yamashita S."/>
            <person name="Yamamoto K."/>
            <person name="Matsuzaki R."/>
            <person name="Suzuki S."/>
            <person name="Yamaguchi H."/>
            <person name="Hirooka S."/>
            <person name="Minakuchi Y."/>
            <person name="Miyagishima S."/>
            <person name="Kawachi M."/>
            <person name="Toyoda A."/>
            <person name="Nozaki H."/>
        </authorList>
    </citation>
    <scope>NUCLEOTIDE SEQUENCE [LARGE SCALE GENOMIC DNA]</scope>
    <source>
        <strain evidence="10 11">NIES-4017</strain>
    </source>
</reference>
<protein>
    <recommendedName>
        <fullName evidence="9">MSP domain-containing protein</fullName>
    </recommendedName>
</protein>
<dbReference type="GO" id="GO:0005886">
    <property type="term" value="C:plasma membrane"/>
    <property type="evidence" value="ECO:0007669"/>
    <property type="project" value="TreeGrafter"/>
</dbReference>
<dbReference type="Proteomes" id="UP001054857">
    <property type="component" value="Unassembled WGS sequence"/>
</dbReference>
<evidence type="ECO:0000256" key="4">
    <source>
        <dbReference type="ARBA" id="ARBA00022989"/>
    </source>
</evidence>
<feature type="transmembrane region" description="Helical" evidence="8">
    <location>
        <begin position="254"/>
        <end position="273"/>
    </location>
</feature>
<keyword evidence="4 8" id="KW-1133">Transmembrane helix</keyword>
<keyword evidence="5 8" id="KW-0472">Membrane</keyword>
<evidence type="ECO:0000313" key="11">
    <source>
        <dbReference type="Proteomes" id="UP001054857"/>
    </source>
</evidence>
<name>A0AAD3HGS3_9CHLO</name>
<dbReference type="PROSITE" id="PS50202">
    <property type="entry name" value="MSP"/>
    <property type="match status" value="1"/>
</dbReference>